<evidence type="ECO:0000313" key="2">
    <source>
        <dbReference type="Proteomes" id="UP000326777"/>
    </source>
</evidence>
<accession>A0A5P8PHC3</accession>
<dbReference type="Proteomes" id="UP000326777">
    <property type="component" value="Genome"/>
</dbReference>
<sequence length="166" mass="18707">MSDILPTNSRLDDVMELENVDTTFSYTLTEEGAKFVSINITEYTPNTGIIVKGNRFYGAYKGVFSFGNDSLMYRKGAEPERHSAPDWESLPPPKEADLFLWRAPTNLRKTFTYTVQLKYTVTSTPSEPGESPVTSEKVVNKTYSQDVVGNWSIWGEQLRAYVNAGK</sequence>
<organism evidence="1 2">
    <name type="scientific">Serratia phage Muldoon</name>
    <dbReference type="NCBI Taxonomy" id="2601678"/>
    <lineage>
        <taxon>Viruses</taxon>
        <taxon>Duplodnaviria</taxon>
        <taxon>Heunggongvirae</taxon>
        <taxon>Uroviricota</taxon>
        <taxon>Caudoviricetes</taxon>
        <taxon>Muldoonvirus</taxon>
        <taxon>Muldoonvirus muldoon</taxon>
    </lineage>
</organism>
<protein>
    <submittedName>
        <fullName evidence="1">Uncharacterized protein</fullName>
    </submittedName>
</protein>
<reference evidence="2" key="1">
    <citation type="submission" date="2019-06" db="EMBL/GenBank/DDBJ databases">
        <title>Complete genome sequence of Serratia marcescens phage Muldoon.</title>
        <authorList>
            <person name="Campbell S."/>
            <person name="Atkinson C."/>
            <person name="Moreland R."/>
            <person name="Liu M."/>
            <person name="Ramsey J."/>
            <person name="Leavitt J."/>
        </authorList>
    </citation>
    <scope>NUCLEOTIDE SEQUENCE [LARGE SCALE GENOMIC DNA]</scope>
</reference>
<keyword evidence="2" id="KW-1185">Reference proteome</keyword>
<name>A0A5P8PHC3_9CAUD</name>
<evidence type="ECO:0000313" key="1">
    <source>
        <dbReference type="EMBL" id="QFR56107.1"/>
    </source>
</evidence>
<proteinExistence type="predicted"/>
<gene>
    <name evidence="1" type="ORF">CPT_Muldoon_156</name>
</gene>
<dbReference type="EMBL" id="MN095771">
    <property type="protein sequence ID" value="QFR56107.1"/>
    <property type="molecule type" value="Genomic_DNA"/>
</dbReference>